<evidence type="ECO:0000313" key="4">
    <source>
        <dbReference type="EMBL" id="GAA2013056.1"/>
    </source>
</evidence>
<dbReference type="PANTHER" id="PTHR10488:SF1">
    <property type="entry name" value="GLYCINE AMIDINOTRANSFERASE, MITOCHONDRIAL"/>
    <property type="match status" value="1"/>
</dbReference>
<dbReference type="InterPro" id="IPR033195">
    <property type="entry name" value="AmidinoTrfase"/>
</dbReference>
<dbReference type="PANTHER" id="PTHR10488">
    <property type="entry name" value="GLYCINE AMIDINOTRANSFERASE, MITOCHONDRIAL"/>
    <property type="match status" value="1"/>
</dbReference>
<dbReference type="Proteomes" id="UP001501585">
    <property type="component" value="Unassembled WGS sequence"/>
</dbReference>
<evidence type="ECO:0000256" key="1">
    <source>
        <dbReference type="ARBA" id="ARBA00006943"/>
    </source>
</evidence>
<proteinExistence type="inferred from homology"/>
<gene>
    <name evidence="4" type="ORF">GCM10009799_46750</name>
</gene>
<comment type="caution">
    <text evidence="4">The sequence shown here is derived from an EMBL/GenBank/DDBJ whole genome shotgun (WGS) entry which is preliminary data.</text>
</comment>
<sequence length="386" mass="44433">MANGDGTAVVNSWNEWDTLREVVVGSADGACYEPTEPGNRPQVRDRPDEPFPTGPKPPEVIAKANEELDRLAEVLESRGIVVRRPAPYDFSQPLRTPHFGVENQYCAVCPRDVMITVGNEIIEATMSRRARYFEYEPYRHLVYEYWESDPRISWTVAPKPTMASAMYREEFWTWPLEERHRRMHQSEFCVTQDEVVFDAADMNRFGRDIVVQESMTTNRAGIRWLKRHLEPRGFRVHPVHFPLDYFPSHIDCTFVPLRTGLILTNPDRPLREDEVALFTENDWKLVEAPEPVLSNSEMPTHCQSSKWLSMNVLSISPTTVICEEQEAPLHDLLTDMGFEVLTVPFRNVFEFGGSLHCATWDIRRDGTAEDLFPRAKYTPLTAGSSR</sequence>
<evidence type="ECO:0000256" key="2">
    <source>
        <dbReference type="ARBA" id="ARBA00022679"/>
    </source>
</evidence>
<name>A0ABP5F503_9ACTN</name>
<keyword evidence="5" id="KW-1185">Reference proteome</keyword>
<dbReference type="SUPFAM" id="SSF55909">
    <property type="entry name" value="Pentein"/>
    <property type="match status" value="1"/>
</dbReference>
<keyword evidence="2" id="KW-0808">Transferase</keyword>
<accession>A0ABP5F503</accession>
<dbReference type="EMBL" id="BAAAPC010000025">
    <property type="protein sequence ID" value="GAA2013056.1"/>
    <property type="molecule type" value="Genomic_DNA"/>
</dbReference>
<comment type="similarity">
    <text evidence="1">Belongs to the amidinotransferase family.</text>
</comment>
<feature type="region of interest" description="Disordered" evidence="3">
    <location>
        <begin position="27"/>
        <end position="58"/>
    </location>
</feature>
<evidence type="ECO:0000313" key="5">
    <source>
        <dbReference type="Proteomes" id="UP001501585"/>
    </source>
</evidence>
<dbReference type="Gene3D" id="3.75.10.10">
    <property type="entry name" value="L-arginine/glycine Amidinotransferase, Chain A"/>
    <property type="match status" value="1"/>
</dbReference>
<organism evidence="4 5">
    <name type="scientific">Nocardiopsis rhodophaea</name>
    <dbReference type="NCBI Taxonomy" id="280238"/>
    <lineage>
        <taxon>Bacteria</taxon>
        <taxon>Bacillati</taxon>
        <taxon>Actinomycetota</taxon>
        <taxon>Actinomycetes</taxon>
        <taxon>Streptosporangiales</taxon>
        <taxon>Nocardiopsidaceae</taxon>
        <taxon>Nocardiopsis</taxon>
    </lineage>
</organism>
<protein>
    <submittedName>
        <fullName evidence="4">Glycine amidinotransferase</fullName>
    </submittedName>
</protein>
<reference evidence="5" key="1">
    <citation type="journal article" date="2019" name="Int. J. Syst. Evol. Microbiol.">
        <title>The Global Catalogue of Microorganisms (GCM) 10K type strain sequencing project: providing services to taxonomists for standard genome sequencing and annotation.</title>
        <authorList>
            <consortium name="The Broad Institute Genomics Platform"/>
            <consortium name="The Broad Institute Genome Sequencing Center for Infectious Disease"/>
            <person name="Wu L."/>
            <person name="Ma J."/>
        </authorList>
    </citation>
    <scope>NUCLEOTIDE SEQUENCE [LARGE SCALE GENOMIC DNA]</scope>
    <source>
        <strain evidence="5">JCM 15313</strain>
    </source>
</reference>
<evidence type="ECO:0000256" key="3">
    <source>
        <dbReference type="SAM" id="MobiDB-lite"/>
    </source>
</evidence>
<dbReference type="RefSeq" id="WP_344109160.1">
    <property type="nucleotide sequence ID" value="NZ_BAAAPC010000025.1"/>
</dbReference>